<dbReference type="EMBL" id="CP132942">
    <property type="protein sequence ID" value="XCB33616.1"/>
    <property type="molecule type" value="Genomic_DNA"/>
</dbReference>
<gene>
    <name evidence="1" type="ORF">RBB77_01660</name>
</gene>
<dbReference type="RefSeq" id="WP_353064454.1">
    <property type="nucleotide sequence ID" value="NZ_CP132942.1"/>
</dbReference>
<proteinExistence type="predicted"/>
<evidence type="ECO:0000313" key="1">
    <source>
        <dbReference type="EMBL" id="XCB33616.1"/>
    </source>
</evidence>
<dbReference type="AlphaFoldDB" id="A0AAU7ZRS1"/>
<dbReference type="KEGG" id="tpsc:RBB77_01660"/>
<reference evidence="1" key="2">
    <citation type="journal article" date="2024" name="Environ. Microbiol.">
        <title>Genome analysis and description of Tunturibacter gen. nov. expands the diversity of Terriglobia in tundra soils.</title>
        <authorList>
            <person name="Messyasz A."/>
            <person name="Mannisto M.K."/>
            <person name="Kerkhof L.J."/>
            <person name="Haggblom M.M."/>
        </authorList>
    </citation>
    <scope>NUCLEOTIDE SEQUENCE</scope>
    <source>
        <strain evidence="1">X5P6</strain>
    </source>
</reference>
<accession>A0AAU7ZRS1</accession>
<sequence length="220" mass="22916">MPFPTVQGESIEVTLQFAMLLRDGVTNSNQLVGDVTVSSGSILGKQKDSTGAFLFLAPDLKPGPQSFVVKSKLDTPYYLAVQIPVTVPMPSPLWPAFPDVTLANRNLPLGDPGQTAAYKTQRQLATLLPTTAYPFPAGSTLIRGAVMHGGLPLAGALVQETPGSDPAYTTGPDGQFVIFLANPPGLPQAVTLTATYPALPAGTATVTVIRGLTVSATINM</sequence>
<organism evidence="1">
    <name type="scientific">Tunturiibacter psychrotolerans</name>
    <dbReference type="NCBI Taxonomy" id="3069686"/>
    <lineage>
        <taxon>Bacteria</taxon>
        <taxon>Pseudomonadati</taxon>
        <taxon>Acidobacteriota</taxon>
        <taxon>Terriglobia</taxon>
        <taxon>Terriglobales</taxon>
        <taxon>Acidobacteriaceae</taxon>
        <taxon>Tunturiibacter</taxon>
    </lineage>
</organism>
<evidence type="ECO:0008006" key="2">
    <source>
        <dbReference type="Google" id="ProtNLM"/>
    </source>
</evidence>
<name>A0AAU7ZRS1_9BACT</name>
<protein>
    <recommendedName>
        <fullName evidence="2">Carboxypeptidase regulatory-like domain-containing protein</fullName>
    </recommendedName>
</protein>
<reference evidence="1" key="1">
    <citation type="submission" date="2023-08" db="EMBL/GenBank/DDBJ databases">
        <authorList>
            <person name="Messyasz A."/>
            <person name="Mannisto M.K."/>
            <person name="Kerkhof L.J."/>
            <person name="Haggblom M."/>
        </authorList>
    </citation>
    <scope>NUCLEOTIDE SEQUENCE</scope>
    <source>
        <strain evidence="1">X5P6</strain>
    </source>
</reference>